<dbReference type="Pfam" id="PF07195">
    <property type="entry name" value="FliD_C"/>
    <property type="match status" value="1"/>
</dbReference>
<dbReference type="GO" id="GO:0005576">
    <property type="term" value="C:extracellular region"/>
    <property type="evidence" value="ECO:0007669"/>
    <property type="project" value="UniProtKB-SubCell"/>
</dbReference>
<comment type="subcellular location">
    <subcellularLocation>
        <location evidence="5">Secreted</location>
    </subcellularLocation>
    <subcellularLocation>
        <location evidence="5">Bacterial flagellum</location>
    </subcellularLocation>
</comment>
<dbReference type="Pfam" id="PF02465">
    <property type="entry name" value="FliD_N"/>
    <property type="match status" value="1"/>
</dbReference>
<feature type="domain" description="Flagellar hook-associated protein 2 N-terminal" evidence="6">
    <location>
        <begin position="8"/>
        <end position="103"/>
    </location>
</feature>
<dbReference type="InterPro" id="IPR003481">
    <property type="entry name" value="FliD_N"/>
</dbReference>
<dbReference type="Proteomes" id="UP000029713">
    <property type="component" value="Unassembled WGS sequence"/>
</dbReference>
<evidence type="ECO:0000256" key="4">
    <source>
        <dbReference type="ARBA" id="ARBA00023143"/>
    </source>
</evidence>
<evidence type="ECO:0000313" key="9">
    <source>
        <dbReference type="Proteomes" id="UP000029713"/>
    </source>
</evidence>
<comment type="subunit">
    <text evidence="2 5">Homopentamer.</text>
</comment>
<proteinExistence type="inferred from homology"/>
<protein>
    <recommendedName>
        <fullName evidence="5">Flagellar hook-associated protein 2</fullName>
        <shortName evidence="5">HAP2</shortName>
    </recommendedName>
    <alternativeName>
        <fullName evidence="5">Flagellar cap protein</fullName>
    </alternativeName>
</protein>
<comment type="caution">
    <text evidence="8">The sequence shown here is derived from an EMBL/GenBank/DDBJ whole genome shotgun (WGS) entry which is preliminary data.</text>
</comment>
<dbReference type="GO" id="GO:0071973">
    <property type="term" value="P:bacterial-type flagellum-dependent cell motility"/>
    <property type="evidence" value="ECO:0007669"/>
    <property type="project" value="TreeGrafter"/>
</dbReference>
<feature type="domain" description="Flagellar hook-associated protein 2 C-terminal" evidence="7">
    <location>
        <begin position="196"/>
        <end position="419"/>
    </location>
</feature>
<comment type="similarity">
    <text evidence="1 5">Belongs to the FliD family.</text>
</comment>
<dbReference type="RefSeq" id="WP_036332948.1">
    <property type="nucleotide sequence ID" value="NZ_JPMX01000005.1"/>
</dbReference>
<keyword evidence="5" id="KW-0964">Secreted</keyword>
<name>A0A098YDH5_9ACTN</name>
<dbReference type="InterPro" id="IPR040026">
    <property type="entry name" value="FliD"/>
</dbReference>
<dbReference type="InterPro" id="IPR010809">
    <property type="entry name" value="FliD_C"/>
</dbReference>
<evidence type="ECO:0000256" key="2">
    <source>
        <dbReference type="ARBA" id="ARBA00011255"/>
    </source>
</evidence>
<dbReference type="GO" id="GO:0007155">
    <property type="term" value="P:cell adhesion"/>
    <property type="evidence" value="ECO:0007669"/>
    <property type="project" value="InterPro"/>
</dbReference>
<evidence type="ECO:0000259" key="7">
    <source>
        <dbReference type="Pfam" id="PF07195"/>
    </source>
</evidence>
<dbReference type="PANTHER" id="PTHR30288:SF0">
    <property type="entry name" value="FLAGELLAR HOOK-ASSOCIATED PROTEIN 2"/>
    <property type="match status" value="1"/>
</dbReference>
<dbReference type="STRING" id="1522368.IN07_01680"/>
<accession>A0A098YDH5</accession>
<dbReference type="GO" id="GO:0009424">
    <property type="term" value="C:bacterial-type flagellum hook"/>
    <property type="evidence" value="ECO:0007669"/>
    <property type="project" value="UniProtKB-UniRule"/>
</dbReference>
<comment type="function">
    <text evidence="5">Required for morphogenesis and for the elongation of the flagellar filament by facilitating polymerization of the flagellin monomers at the tip of growing filament. Forms a capping structure, which prevents flagellin subunits (transported through the central channel of the flagellum) from leaking out without polymerization at the distal end.</text>
</comment>
<dbReference type="EMBL" id="JPMX01000005">
    <property type="protein sequence ID" value="KGH48485.1"/>
    <property type="molecule type" value="Genomic_DNA"/>
</dbReference>
<evidence type="ECO:0000256" key="3">
    <source>
        <dbReference type="ARBA" id="ARBA00023054"/>
    </source>
</evidence>
<evidence type="ECO:0000313" key="8">
    <source>
        <dbReference type="EMBL" id="KGH48485.1"/>
    </source>
</evidence>
<dbReference type="PANTHER" id="PTHR30288">
    <property type="entry name" value="FLAGELLAR CAP/ASSEMBLY PROTEIN FLID"/>
    <property type="match status" value="1"/>
</dbReference>
<organism evidence="8 9">
    <name type="scientific">Modestobacter caceresii</name>
    <dbReference type="NCBI Taxonomy" id="1522368"/>
    <lineage>
        <taxon>Bacteria</taxon>
        <taxon>Bacillati</taxon>
        <taxon>Actinomycetota</taxon>
        <taxon>Actinomycetes</taxon>
        <taxon>Geodermatophilales</taxon>
        <taxon>Geodermatophilaceae</taxon>
        <taxon>Modestobacter</taxon>
    </lineage>
</organism>
<keyword evidence="9" id="KW-1185">Reference proteome</keyword>
<gene>
    <name evidence="8" type="ORF">IN07_01680</name>
</gene>
<reference evidence="8 9" key="1">
    <citation type="submission" date="2014-07" db="EMBL/GenBank/DDBJ databases">
        <title>Biosystematic studies on Modestobacter strains isolated from extreme hyper-arid desert soil and from historic building.</title>
        <authorList>
            <person name="Bukarasam K."/>
            <person name="Bull A."/>
            <person name="Girard G."/>
            <person name="van Wezel G."/>
            <person name="Goodfellow M."/>
        </authorList>
    </citation>
    <scope>NUCLEOTIDE SEQUENCE [LARGE SCALE GENOMIC DNA]</scope>
    <source>
        <strain evidence="8 9">KNN45-2b</strain>
    </source>
</reference>
<evidence type="ECO:0000256" key="1">
    <source>
        <dbReference type="ARBA" id="ARBA00009764"/>
    </source>
</evidence>
<keyword evidence="3" id="KW-0175">Coiled coil</keyword>
<evidence type="ECO:0000256" key="5">
    <source>
        <dbReference type="RuleBase" id="RU362066"/>
    </source>
</evidence>
<keyword evidence="4 5" id="KW-0975">Bacterial flagellum</keyword>
<dbReference type="GO" id="GO:0009421">
    <property type="term" value="C:bacterial-type flagellum filament cap"/>
    <property type="evidence" value="ECO:0007669"/>
    <property type="project" value="InterPro"/>
</dbReference>
<sequence>MSISGLSSGLDTATIISQLMQLEAQPQRMLSTKLIDAKADASAYRTVNSTFSTLQSAADALTKATTWAPVKATSSSPTVSATASAGATTGQVSFSVTSLAASHTVIGSSDWVPPAGDISLTVTDADGDAAATTIPIPADATLEQAVTTINAAKAGVTATAVNTGTGFRLQLSANSSGADGTFTTTGDVTFSPVTSGADAKLSVAGGAYTATSTTNTFTDLMPGTTFTVSKAGEAATVTVASDPAALSTAVQSLVTAANNVLSTISEYSKNGPGSTAVLRGDSSLRGLAGQVLDAVSEAIGGDGSAARAGLQLTREGRITFDSAAFTTALEDNPALAQRLVNGSGTGTTAVEGVAQRLLGVAKSATDSTIGSLVNLAKGKDGEVTDLQKRIDGWDLRLDLRRDTLTRQFTAMESALSSLQGQSSWLASQLGSLPGWSRS</sequence>
<dbReference type="AlphaFoldDB" id="A0A098YDH5"/>
<evidence type="ECO:0000259" key="6">
    <source>
        <dbReference type="Pfam" id="PF02465"/>
    </source>
</evidence>